<evidence type="ECO:0000313" key="4">
    <source>
        <dbReference type="Proteomes" id="UP000735302"/>
    </source>
</evidence>
<sequence>MIMIFVMVMIICLFVLEAHLVWQLAIKSHVRGSNPSLRQEQFFIAPLCPPSTKWAFKEMLVAQWSVKSPSNLHRISDGTHDRSSARQGSLSPRST</sequence>
<evidence type="ECO:0008006" key="5">
    <source>
        <dbReference type="Google" id="ProtNLM"/>
    </source>
</evidence>
<feature type="chain" id="PRO_5043696935" description="Secreted protein" evidence="2">
    <location>
        <begin position="19"/>
        <end position="95"/>
    </location>
</feature>
<evidence type="ECO:0000313" key="3">
    <source>
        <dbReference type="EMBL" id="GFO28379.1"/>
    </source>
</evidence>
<keyword evidence="2" id="KW-0732">Signal</keyword>
<evidence type="ECO:0000256" key="1">
    <source>
        <dbReference type="SAM" id="MobiDB-lite"/>
    </source>
</evidence>
<dbReference type="Proteomes" id="UP000735302">
    <property type="component" value="Unassembled WGS sequence"/>
</dbReference>
<comment type="caution">
    <text evidence="3">The sequence shown here is derived from an EMBL/GenBank/DDBJ whole genome shotgun (WGS) entry which is preliminary data.</text>
</comment>
<dbReference type="AlphaFoldDB" id="A0AAV4CCE1"/>
<dbReference type="EMBL" id="BLXT01006036">
    <property type="protein sequence ID" value="GFO28379.1"/>
    <property type="molecule type" value="Genomic_DNA"/>
</dbReference>
<reference evidence="3 4" key="1">
    <citation type="journal article" date="2021" name="Elife">
        <title>Chloroplast acquisition without the gene transfer in kleptoplastic sea slugs, Plakobranchus ocellatus.</title>
        <authorList>
            <person name="Maeda T."/>
            <person name="Takahashi S."/>
            <person name="Yoshida T."/>
            <person name="Shimamura S."/>
            <person name="Takaki Y."/>
            <person name="Nagai Y."/>
            <person name="Toyoda A."/>
            <person name="Suzuki Y."/>
            <person name="Arimoto A."/>
            <person name="Ishii H."/>
            <person name="Satoh N."/>
            <person name="Nishiyama T."/>
            <person name="Hasebe M."/>
            <person name="Maruyama T."/>
            <person name="Minagawa J."/>
            <person name="Obokata J."/>
            <person name="Shigenobu S."/>
        </authorList>
    </citation>
    <scope>NUCLEOTIDE SEQUENCE [LARGE SCALE GENOMIC DNA]</scope>
</reference>
<feature type="signal peptide" evidence="2">
    <location>
        <begin position="1"/>
        <end position="18"/>
    </location>
</feature>
<protein>
    <recommendedName>
        <fullName evidence="5">Secreted protein</fullName>
    </recommendedName>
</protein>
<feature type="compositionally biased region" description="Polar residues" evidence="1">
    <location>
        <begin position="85"/>
        <end position="95"/>
    </location>
</feature>
<gene>
    <name evidence="3" type="ORF">PoB_005488400</name>
</gene>
<proteinExistence type="predicted"/>
<name>A0AAV4CCE1_9GAST</name>
<accession>A0AAV4CCE1</accession>
<evidence type="ECO:0000256" key="2">
    <source>
        <dbReference type="SAM" id="SignalP"/>
    </source>
</evidence>
<feature type="region of interest" description="Disordered" evidence="1">
    <location>
        <begin position="71"/>
        <end position="95"/>
    </location>
</feature>
<feature type="compositionally biased region" description="Basic and acidic residues" evidence="1">
    <location>
        <begin position="74"/>
        <end position="84"/>
    </location>
</feature>
<organism evidence="3 4">
    <name type="scientific">Plakobranchus ocellatus</name>
    <dbReference type="NCBI Taxonomy" id="259542"/>
    <lineage>
        <taxon>Eukaryota</taxon>
        <taxon>Metazoa</taxon>
        <taxon>Spiralia</taxon>
        <taxon>Lophotrochozoa</taxon>
        <taxon>Mollusca</taxon>
        <taxon>Gastropoda</taxon>
        <taxon>Heterobranchia</taxon>
        <taxon>Euthyneura</taxon>
        <taxon>Panpulmonata</taxon>
        <taxon>Sacoglossa</taxon>
        <taxon>Placobranchoidea</taxon>
        <taxon>Plakobranchidae</taxon>
        <taxon>Plakobranchus</taxon>
    </lineage>
</organism>
<keyword evidence="4" id="KW-1185">Reference proteome</keyword>